<evidence type="ECO:0000256" key="7">
    <source>
        <dbReference type="ARBA" id="ARBA00022989"/>
    </source>
</evidence>
<evidence type="ECO:0000256" key="11">
    <source>
        <dbReference type="SAM" id="Phobius"/>
    </source>
</evidence>
<evidence type="ECO:0000256" key="5">
    <source>
        <dbReference type="ARBA" id="ARBA00022826"/>
    </source>
</evidence>
<evidence type="ECO:0000259" key="12">
    <source>
        <dbReference type="Pfam" id="PF07885"/>
    </source>
</evidence>
<sequence>MFTFQIVEFRSGDKYYTVFDCLVSRLIFNFKYAHVFLQYFVTVTLSTVGYGDISATTTAGKIVVVIIIFSALTLLPLLISPVITSVAERGGDTRQFKRGRADYSVILGQFDTAVQINDLLEGVLHAVSIFSCIQCDVYLFIFPIGGKE</sequence>
<name>A0A1Y2BEL5_9FUNG</name>
<keyword evidence="4 11" id="KW-0812">Transmembrane</keyword>
<evidence type="ECO:0000256" key="10">
    <source>
        <dbReference type="ARBA" id="ARBA00023303"/>
    </source>
</evidence>
<dbReference type="PANTHER" id="PTHR10027">
    <property type="entry name" value="CALCIUM-ACTIVATED POTASSIUM CHANNEL ALPHA CHAIN"/>
    <property type="match status" value="1"/>
</dbReference>
<dbReference type="EMBL" id="MCGO01000068">
    <property type="protein sequence ID" value="ORY33204.1"/>
    <property type="molecule type" value="Genomic_DNA"/>
</dbReference>
<accession>A0A1Y2BEL5</accession>
<keyword evidence="6" id="KW-0630">Potassium</keyword>
<keyword evidence="10" id="KW-0407">Ion channel</keyword>
<evidence type="ECO:0000256" key="3">
    <source>
        <dbReference type="ARBA" id="ARBA00022538"/>
    </source>
</evidence>
<dbReference type="Proteomes" id="UP000193642">
    <property type="component" value="Unassembled WGS sequence"/>
</dbReference>
<gene>
    <name evidence="13" type="ORF">BCR33DRAFT_665270</name>
</gene>
<dbReference type="Gene3D" id="1.10.287.70">
    <property type="match status" value="1"/>
</dbReference>
<keyword evidence="5" id="KW-0631">Potassium channel</keyword>
<dbReference type="PANTHER" id="PTHR10027:SF10">
    <property type="entry name" value="SLOWPOKE 2, ISOFORM D"/>
    <property type="match status" value="1"/>
</dbReference>
<evidence type="ECO:0000256" key="8">
    <source>
        <dbReference type="ARBA" id="ARBA00023065"/>
    </source>
</evidence>
<dbReference type="InterPro" id="IPR013099">
    <property type="entry name" value="K_chnl_dom"/>
</dbReference>
<feature type="transmembrane region" description="Helical" evidence="11">
    <location>
        <begin position="32"/>
        <end position="50"/>
    </location>
</feature>
<keyword evidence="8" id="KW-0406">Ion transport</keyword>
<evidence type="ECO:0000313" key="14">
    <source>
        <dbReference type="Proteomes" id="UP000193642"/>
    </source>
</evidence>
<dbReference type="OrthoDB" id="297496at2759"/>
<dbReference type="GO" id="GO:0016020">
    <property type="term" value="C:membrane"/>
    <property type="evidence" value="ECO:0007669"/>
    <property type="project" value="UniProtKB-SubCell"/>
</dbReference>
<feature type="domain" description="Potassium channel" evidence="12">
    <location>
        <begin position="39"/>
        <end position="84"/>
    </location>
</feature>
<evidence type="ECO:0000313" key="13">
    <source>
        <dbReference type="EMBL" id="ORY33204.1"/>
    </source>
</evidence>
<feature type="transmembrane region" description="Helical" evidence="11">
    <location>
        <begin position="62"/>
        <end position="87"/>
    </location>
</feature>
<dbReference type="GO" id="GO:0005267">
    <property type="term" value="F:potassium channel activity"/>
    <property type="evidence" value="ECO:0007669"/>
    <property type="project" value="UniProtKB-KW"/>
</dbReference>
<evidence type="ECO:0000256" key="9">
    <source>
        <dbReference type="ARBA" id="ARBA00023136"/>
    </source>
</evidence>
<proteinExistence type="predicted"/>
<keyword evidence="2" id="KW-0813">Transport</keyword>
<dbReference type="STRING" id="329046.A0A1Y2BEL5"/>
<evidence type="ECO:0000256" key="1">
    <source>
        <dbReference type="ARBA" id="ARBA00004141"/>
    </source>
</evidence>
<keyword evidence="3" id="KW-0633">Potassium transport</keyword>
<dbReference type="AlphaFoldDB" id="A0A1Y2BEL5"/>
<keyword evidence="9 11" id="KW-0472">Membrane</keyword>
<keyword evidence="7 11" id="KW-1133">Transmembrane helix</keyword>
<dbReference type="Pfam" id="PF07885">
    <property type="entry name" value="Ion_trans_2"/>
    <property type="match status" value="1"/>
</dbReference>
<evidence type="ECO:0000256" key="2">
    <source>
        <dbReference type="ARBA" id="ARBA00022448"/>
    </source>
</evidence>
<evidence type="ECO:0000256" key="6">
    <source>
        <dbReference type="ARBA" id="ARBA00022958"/>
    </source>
</evidence>
<evidence type="ECO:0000256" key="4">
    <source>
        <dbReference type="ARBA" id="ARBA00022692"/>
    </source>
</evidence>
<dbReference type="InterPro" id="IPR047871">
    <property type="entry name" value="K_chnl_Slo-like"/>
</dbReference>
<keyword evidence="14" id="KW-1185">Reference proteome</keyword>
<dbReference type="SUPFAM" id="SSF81324">
    <property type="entry name" value="Voltage-gated potassium channels"/>
    <property type="match status" value="1"/>
</dbReference>
<reference evidence="13 14" key="1">
    <citation type="submission" date="2016-07" db="EMBL/GenBank/DDBJ databases">
        <title>Pervasive Adenine N6-methylation of Active Genes in Fungi.</title>
        <authorList>
            <consortium name="DOE Joint Genome Institute"/>
            <person name="Mondo S.J."/>
            <person name="Dannebaum R.O."/>
            <person name="Kuo R.C."/>
            <person name="Labutti K."/>
            <person name="Haridas S."/>
            <person name="Kuo A."/>
            <person name="Salamov A."/>
            <person name="Ahrendt S.R."/>
            <person name="Lipzen A."/>
            <person name="Sullivan W."/>
            <person name="Andreopoulos W.B."/>
            <person name="Clum A."/>
            <person name="Lindquist E."/>
            <person name="Daum C."/>
            <person name="Ramamoorthy G.K."/>
            <person name="Gryganskyi A."/>
            <person name="Culley D."/>
            <person name="Magnuson J.K."/>
            <person name="James T.Y."/>
            <person name="O'Malley M.A."/>
            <person name="Stajich J.E."/>
            <person name="Spatafora J.W."/>
            <person name="Visel A."/>
            <person name="Grigoriev I.V."/>
        </authorList>
    </citation>
    <scope>NUCLEOTIDE SEQUENCE [LARGE SCALE GENOMIC DNA]</scope>
    <source>
        <strain evidence="13 14">JEL800</strain>
    </source>
</reference>
<comment type="subcellular location">
    <subcellularLocation>
        <location evidence="1">Membrane</location>
        <topology evidence="1">Multi-pass membrane protein</topology>
    </subcellularLocation>
</comment>
<protein>
    <recommendedName>
        <fullName evidence="12">Potassium channel domain-containing protein</fullName>
    </recommendedName>
</protein>
<organism evidence="13 14">
    <name type="scientific">Rhizoclosmatium globosum</name>
    <dbReference type="NCBI Taxonomy" id="329046"/>
    <lineage>
        <taxon>Eukaryota</taxon>
        <taxon>Fungi</taxon>
        <taxon>Fungi incertae sedis</taxon>
        <taxon>Chytridiomycota</taxon>
        <taxon>Chytridiomycota incertae sedis</taxon>
        <taxon>Chytridiomycetes</taxon>
        <taxon>Chytridiales</taxon>
        <taxon>Chytriomycetaceae</taxon>
        <taxon>Rhizoclosmatium</taxon>
    </lineage>
</organism>
<comment type="caution">
    <text evidence="13">The sequence shown here is derived from an EMBL/GenBank/DDBJ whole genome shotgun (WGS) entry which is preliminary data.</text>
</comment>